<reference evidence="1 2" key="1">
    <citation type="journal article" date="2022" name="bioRxiv">
        <title>The genome of the oomycete Peronosclerospora sorghi, a cosmopolitan pathogen of maize and sorghum, is inflated with dispersed pseudogenes.</title>
        <authorList>
            <person name="Fletcher K."/>
            <person name="Martin F."/>
            <person name="Isakeit T."/>
            <person name="Cavanaugh K."/>
            <person name="Magill C."/>
            <person name="Michelmore R."/>
        </authorList>
    </citation>
    <scope>NUCLEOTIDE SEQUENCE [LARGE SCALE GENOMIC DNA]</scope>
    <source>
        <strain evidence="1">P6</strain>
    </source>
</reference>
<keyword evidence="2" id="KW-1185">Reference proteome</keyword>
<comment type="caution">
    <text evidence="1">The sequence shown here is derived from an EMBL/GenBank/DDBJ whole genome shotgun (WGS) entry which is preliminary data.</text>
</comment>
<dbReference type="EMBL" id="CM047583">
    <property type="protein sequence ID" value="KAI9913908.1"/>
    <property type="molecule type" value="Genomic_DNA"/>
</dbReference>
<name>A0ACC0W7H2_9STRA</name>
<dbReference type="Proteomes" id="UP001163321">
    <property type="component" value="Chromosome 4"/>
</dbReference>
<evidence type="ECO:0000313" key="1">
    <source>
        <dbReference type="EMBL" id="KAI9913908.1"/>
    </source>
</evidence>
<gene>
    <name evidence="1" type="ORF">PsorP6_006322</name>
</gene>
<organism evidence="1 2">
    <name type="scientific">Peronosclerospora sorghi</name>
    <dbReference type="NCBI Taxonomy" id="230839"/>
    <lineage>
        <taxon>Eukaryota</taxon>
        <taxon>Sar</taxon>
        <taxon>Stramenopiles</taxon>
        <taxon>Oomycota</taxon>
        <taxon>Peronosporomycetes</taxon>
        <taxon>Peronosporales</taxon>
        <taxon>Peronosporaceae</taxon>
        <taxon>Peronosclerospora</taxon>
    </lineage>
</organism>
<evidence type="ECO:0000313" key="2">
    <source>
        <dbReference type="Proteomes" id="UP001163321"/>
    </source>
</evidence>
<proteinExistence type="predicted"/>
<sequence>MTQSDSSYGILIQMFVISPVISWILKPGRFSRRLGFFYAVAFLVTIAAITVGMELYGQKANFYNVIGVTRDSSSADIKRAFRQRSVELHPDKNKSPTATEEFNRLRLAFDIIGDANKRPLYDLFGENAVNKDLWSMQIEALVGSLTFYAVWAVLTFVLTLSEKAREARAWSLAAGVLCFILELNFIYGGARLPSFIFPTMTIHDFVAVMHSAFPPFLNGCRAIGGYFHDDLARENFALSIELLKSNQAILLNIRQLQGEVASSSRRRPEVTKGDVVPTAAKKRLKMEKHPAASQGAAGLICDENLEELRKMATPEPEVQKSENGSGIPRWLWAIGIYFAISYFFSN</sequence>
<accession>A0ACC0W7H2</accession>
<protein>
    <submittedName>
        <fullName evidence="1">Uncharacterized protein</fullName>
    </submittedName>
</protein>